<accession>A0A8B5Y3I4</accession>
<feature type="compositionally biased region" description="Basic and acidic residues" evidence="1">
    <location>
        <begin position="34"/>
        <end position="46"/>
    </location>
</feature>
<organism evidence="2 3">
    <name type="scientific">Peribacillus simplex</name>
    <dbReference type="NCBI Taxonomy" id="1478"/>
    <lineage>
        <taxon>Bacteria</taxon>
        <taxon>Bacillati</taxon>
        <taxon>Bacillota</taxon>
        <taxon>Bacilli</taxon>
        <taxon>Bacillales</taxon>
        <taxon>Bacillaceae</taxon>
        <taxon>Peribacillus</taxon>
    </lineage>
</organism>
<feature type="region of interest" description="Disordered" evidence="1">
    <location>
        <begin position="34"/>
        <end position="57"/>
    </location>
</feature>
<name>A0A8B5Y3I4_9BACI</name>
<dbReference type="EMBL" id="VNKI01000002">
    <property type="protein sequence ID" value="TVX83369.1"/>
    <property type="molecule type" value="Genomic_DNA"/>
</dbReference>
<evidence type="ECO:0000313" key="2">
    <source>
        <dbReference type="EMBL" id="TVX83369.1"/>
    </source>
</evidence>
<proteinExistence type="predicted"/>
<gene>
    <name evidence="2" type="ORF">FQP34_06770</name>
</gene>
<dbReference type="AlphaFoldDB" id="A0A8B5Y3I4"/>
<sequence>MLSSPSDIEVRCNGTSLWIDEEPATVHIRGSLEERSEVEEHKEVTKHSPPLHNPRKQNGIIKKLFATTESCLY</sequence>
<dbReference type="RefSeq" id="WP_144477969.1">
    <property type="nucleotide sequence ID" value="NZ_VNKI01000002.1"/>
</dbReference>
<protein>
    <submittedName>
        <fullName evidence="2">Uncharacterized protein</fullName>
    </submittedName>
</protein>
<evidence type="ECO:0000256" key="1">
    <source>
        <dbReference type="SAM" id="MobiDB-lite"/>
    </source>
</evidence>
<reference evidence="2 3" key="1">
    <citation type="submission" date="2019-07" db="EMBL/GenBank/DDBJ databases">
        <title>Genome assembly of Bacillus simplex strain GGC-P6A.</title>
        <authorList>
            <person name="Jennings M.E."/>
            <person name="Barton H.A."/>
        </authorList>
    </citation>
    <scope>NUCLEOTIDE SEQUENCE [LARGE SCALE GENOMIC DNA]</scope>
    <source>
        <strain evidence="2 3">GGC-P6A</strain>
    </source>
</reference>
<dbReference type="Proteomes" id="UP000317770">
    <property type="component" value="Unassembled WGS sequence"/>
</dbReference>
<evidence type="ECO:0000313" key="3">
    <source>
        <dbReference type="Proteomes" id="UP000317770"/>
    </source>
</evidence>
<comment type="caution">
    <text evidence="2">The sequence shown here is derived from an EMBL/GenBank/DDBJ whole genome shotgun (WGS) entry which is preliminary data.</text>
</comment>